<dbReference type="Gene3D" id="1.10.510.10">
    <property type="entry name" value="Transferase(Phosphotransferase) domain 1"/>
    <property type="match status" value="1"/>
</dbReference>
<feature type="domain" description="Fungal-type protein kinase" evidence="2">
    <location>
        <begin position="259"/>
        <end position="669"/>
    </location>
</feature>
<dbReference type="GO" id="GO:0004672">
    <property type="term" value="F:protein kinase activity"/>
    <property type="evidence" value="ECO:0007669"/>
    <property type="project" value="InterPro"/>
</dbReference>
<dbReference type="InterPro" id="IPR011009">
    <property type="entry name" value="Kinase-like_dom_sf"/>
</dbReference>
<feature type="compositionally biased region" description="Basic and acidic residues" evidence="1">
    <location>
        <begin position="797"/>
        <end position="807"/>
    </location>
</feature>
<feature type="region of interest" description="Disordered" evidence="1">
    <location>
        <begin position="578"/>
        <end position="601"/>
    </location>
</feature>
<dbReference type="InterPro" id="IPR008266">
    <property type="entry name" value="Tyr_kinase_AS"/>
</dbReference>
<dbReference type="STRING" id="93625.A0A409XVX1"/>
<dbReference type="SUPFAM" id="SSF56112">
    <property type="entry name" value="Protein kinase-like (PK-like)"/>
    <property type="match status" value="1"/>
</dbReference>
<feature type="region of interest" description="Disordered" evidence="1">
    <location>
        <begin position="774"/>
        <end position="874"/>
    </location>
</feature>
<evidence type="ECO:0000313" key="4">
    <source>
        <dbReference type="Proteomes" id="UP000283269"/>
    </source>
</evidence>
<sequence>MSYPSKAILCPSNAIDSSYYSTEPSCEYAIRRPIPYAFEESDDDYVECRMFSTLSSTTSMSQSSSTEDQALPPPILAQLPSRKPPRPALPRSLNVTAYTKGDLYLSYVQSVLTPASAHLARSSLTTILDTKALSYLRKENGAQFDNLIACEISQAEEKKAPLTWVRDVVAPNLALPANFNNTFRDSKLWNSSTESWSALPLQFDEPSLMQWLNWVAHELAIVFKLSENGKLNPKDDRSRSWDNSCATISPEGGTILRKPDLCLLFRQTRQAGIEIKTAWPVIQAFAEVTKKTNTHGQVLRNIVEKAYLMFESQPYRRFVIALRFFGKPPKYKWSLVLVDRSGVIFSNEFNFSGSDGTTLARVLYLLSHGEPNHIGIDETMTTDSNTGIVTDITVTGQTPTQPMVERKFKVVRLLHAATAQISGRATRVWLVSEEGRFYILKDSWPLQSQPFSEIKHLLQINKKIQADTKETRAALAHTYPVLIVGQDFQDITSRHRLELPNKPPPRTHRRIVTEPIGDPLTSFRNKFELCSVLCDVVAYLKYMADECRICHGDISIKNIVINRIWVANVVDNDDSSVIESSSVDSNNSNNNRNTSGSSNSNPEIKAYGLLIDNDNSFDLDDAAEQGYRINSGTLPFVALDSLNSNSSSNFMHQPKHDLESLFYVLLAICTYTTGPGNLRNHIPEAEELSICLNEWWDHFDRHQLARCKAAQLDYFDSFVLDRLPSYWADFHPVLQGLHTVLWGGECPVLKQENIATHDTFLKVLTEAREKYRNTNEDVYPYAPTNNPQSNKRGRPRNTADKSAKGADTKSSSQKRGFKDNGKDDDEGSQRGKKAARADNSNRMSTSWVEAIPHDLRSHRFSSYIDSAAPIVTRK</sequence>
<dbReference type="EMBL" id="NHYD01000198">
    <property type="protein sequence ID" value="PPQ94896.1"/>
    <property type="molecule type" value="Genomic_DNA"/>
</dbReference>
<dbReference type="PROSITE" id="PS00109">
    <property type="entry name" value="PROTEIN_KINASE_TYR"/>
    <property type="match status" value="1"/>
</dbReference>
<evidence type="ECO:0000313" key="3">
    <source>
        <dbReference type="EMBL" id="PPQ94896.1"/>
    </source>
</evidence>
<feature type="compositionally biased region" description="Low complexity" evidence="1">
    <location>
        <begin position="57"/>
        <end position="80"/>
    </location>
</feature>
<protein>
    <recommendedName>
        <fullName evidence="2">Fungal-type protein kinase domain-containing protein</fullName>
    </recommendedName>
</protein>
<dbReference type="OrthoDB" id="5584477at2759"/>
<feature type="region of interest" description="Disordered" evidence="1">
    <location>
        <begin position="57"/>
        <end position="89"/>
    </location>
</feature>
<name>A0A409XVX1_PSICY</name>
<reference evidence="3 4" key="1">
    <citation type="journal article" date="2018" name="Evol. Lett.">
        <title>Horizontal gene cluster transfer increased hallucinogenic mushroom diversity.</title>
        <authorList>
            <person name="Reynolds H.T."/>
            <person name="Vijayakumar V."/>
            <person name="Gluck-Thaler E."/>
            <person name="Korotkin H.B."/>
            <person name="Matheny P.B."/>
            <person name="Slot J.C."/>
        </authorList>
    </citation>
    <scope>NUCLEOTIDE SEQUENCE [LARGE SCALE GENOMIC DNA]</scope>
    <source>
        <strain evidence="3 4">2631</strain>
    </source>
</reference>
<dbReference type="Pfam" id="PF17667">
    <property type="entry name" value="Pkinase_fungal"/>
    <property type="match status" value="1"/>
</dbReference>
<comment type="caution">
    <text evidence="3">The sequence shown here is derived from an EMBL/GenBank/DDBJ whole genome shotgun (WGS) entry which is preliminary data.</text>
</comment>
<gene>
    <name evidence="3" type="ORF">CVT25_004364</name>
</gene>
<dbReference type="PANTHER" id="PTHR38248">
    <property type="entry name" value="FUNK1 6"/>
    <property type="match status" value="1"/>
</dbReference>
<organism evidence="3 4">
    <name type="scientific">Psilocybe cyanescens</name>
    <dbReference type="NCBI Taxonomy" id="93625"/>
    <lineage>
        <taxon>Eukaryota</taxon>
        <taxon>Fungi</taxon>
        <taxon>Dikarya</taxon>
        <taxon>Basidiomycota</taxon>
        <taxon>Agaricomycotina</taxon>
        <taxon>Agaricomycetes</taxon>
        <taxon>Agaricomycetidae</taxon>
        <taxon>Agaricales</taxon>
        <taxon>Agaricineae</taxon>
        <taxon>Strophariaceae</taxon>
        <taxon>Psilocybe</taxon>
    </lineage>
</organism>
<proteinExistence type="predicted"/>
<dbReference type="InterPro" id="IPR040976">
    <property type="entry name" value="Pkinase_fungal"/>
</dbReference>
<accession>A0A409XVX1</accession>
<dbReference type="Proteomes" id="UP000283269">
    <property type="component" value="Unassembled WGS sequence"/>
</dbReference>
<dbReference type="AlphaFoldDB" id="A0A409XVX1"/>
<evidence type="ECO:0000256" key="1">
    <source>
        <dbReference type="SAM" id="MobiDB-lite"/>
    </source>
</evidence>
<keyword evidence="4" id="KW-1185">Reference proteome</keyword>
<dbReference type="InParanoid" id="A0A409XVX1"/>
<dbReference type="PANTHER" id="PTHR38248:SF2">
    <property type="entry name" value="FUNK1 11"/>
    <property type="match status" value="1"/>
</dbReference>
<evidence type="ECO:0000259" key="2">
    <source>
        <dbReference type="Pfam" id="PF17667"/>
    </source>
</evidence>
<feature type="compositionally biased region" description="Polar residues" evidence="1">
    <location>
        <begin position="838"/>
        <end position="847"/>
    </location>
</feature>